<comment type="caution">
    <text evidence="2">The sequence shown here is derived from an EMBL/GenBank/DDBJ whole genome shotgun (WGS) entry which is preliminary data.</text>
</comment>
<name>A0A9J6EIB3_RHIMP</name>
<dbReference type="EMBL" id="JABSTU010000004">
    <property type="protein sequence ID" value="KAH8034155.1"/>
    <property type="molecule type" value="Genomic_DNA"/>
</dbReference>
<feature type="compositionally biased region" description="Basic and acidic residues" evidence="1">
    <location>
        <begin position="103"/>
        <end position="138"/>
    </location>
</feature>
<protein>
    <submittedName>
        <fullName evidence="2">Uncharacterized protein</fullName>
    </submittedName>
</protein>
<dbReference type="Proteomes" id="UP000821866">
    <property type="component" value="Chromosome 2"/>
</dbReference>
<reference evidence="2" key="1">
    <citation type="journal article" date="2020" name="Cell">
        <title>Large-Scale Comparative Analyses of Tick Genomes Elucidate Their Genetic Diversity and Vector Capacities.</title>
        <authorList>
            <consortium name="Tick Genome and Microbiome Consortium (TIGMIC)"/>
            <person name="Jia N."/>
            <person name="Wang J."/>
            <person name="Shi W."/>
            <person name="Du L."/>
            <person name="Sun Y."/>
            <person name="Zhan W."/>
            <person name="Jiang J.F."/>
            <person name="Wang Q."/>
            <person name="Zhang B."/>
            <person name="Ji P."/>
            <person name="Bell-Sakyi L."/>
            <person name="Cui X.M."/>
            <person name="Yuan T.T."/>
            <person name="Jiang B.G."/>
            <person name="Yang W.F."/>
            <person name="Lam T.T."/>
            <person name="Chang Q.C."/>
            <person name="Ding S.J."/>
            <person name="Wang X.J."/>
            <person name="Zhu J.G."/>
            <person name="Ruan X.D."/>
            <person name="Zhao L."/>
            <person name="Wei J.T."/>
            <person name="Ye R.Z."/>
            <person name="Que T.C."/>
            <person name="Du C.H."/>
            <person name="Zhou Y.H."/>
            <person name="Cheng J.X."/>
            <person name="Dai P.F."/>
            <person name="Guo W.B."/>
            <person name="Han X.H."/>
            <person name="Huang E.J."/>
            <person name="Li L.F."/>
            <person name="Wei W."/>
            <person name="Gao Y.C."/>
            <person name="Liu J.Z."/>
            <person name="Shao H.Z."/>
            <person name="Wang X."/>
            <person name="Wang C.C."/>
            <person name="Yang T.C."/>
            <person name="Huo Q.B."/>
            <person name="Li W."/>
            <person name="Chen H.Y."/>
            <person name="Chen S.E."/>
            <person name="Zhou L.G."/>
            <person name="Ni X.B."/>
            <person name="Tian J.H."/>
            <person name="Sheng Y."/>
            <person name="Liu T."/>
            <person name="Pan Y.S."/>
            <person name="Xia L.Y."/>
            <person name="Li J."/>
            <person name="Zhao F."/>
            <person name="Cao W.C."/>
        </authorList>
    </citation>
    <scope>NUCLEOTIDE SEQUENCE</scope>
    <source>
        <strain evidence="2">Rmic-2018</strain>
    </source>
</reference>
<organism evidence="2 3">
    <name type="scientific">Rhipicephalus microplus</name>
    <name type="common">Cattle tick</name>
    <name type="synonym">Boophilus microplus</name>
    <dbReference type="NCBI Taxonomy" id="6941"/>
    <lineage>
        <taxon>Eukaryota</taxon>
        <taxon>Metazoa</taxon>
        <taxon>Ecdysozoa</taxon>
        <taxon>Arthropoda</taxon>
        <taxon>Chelicerata</taxon>
        <taxon>Arachnida</taxon>
        <taxon>Acari</taxon>
        <taxon>Parasitiformes</taxon>
        <taxon>Ixodida</taxon>
        <taxon>Ixodoidea</taxon>
        <taxon>Ixodidae</taxon>
        <taxon>Rhipicephalinae</taxon>
        <taxon>Rhipicephalus</taxon>
        <taxon>Boophilus</taxon>
    </lineage>
</organism>
<gene>
    <name evidence="2" type="ORF">HPB51_021545</name>
</gene>
<evidence type="ECO:0000313" key="3">
    <source>
        <dbReference type="Proteomes" id="UP000821866"/>
    </source>
</evidence>
<accession>A0A9J6EIB3</accession>
<evidence type="ECO:0000313" key="2">
    <source>
        <dbReference type="EMBL" id="KAH8034155.1"/>
    </source>
</evidence>
<reference evidence="2" key="2">
    <citation type="submission" date="2021-09" db="EMBL/GenBank/DDBJ databases">
        <authorList>
            <person name="Jia N."/>
            <person name="Wang J."/>
            <person name="Shi W."/>
            <person name="Du L."/>
            <person name="Sun Y."/>
            <person name="Zhan W."/>
            <person name="Jiang J."/>
            <person name="Wang Q."/>
            <person name="Zhang B."/>
            <person name="Ji P."/>
            <person name="Sakyi L.B."/>
            <person name="Cui X."/>
            <person name="Yuan T."/>
            <person name="Jiang B."/>
            <person name="Yang W."/>
            <person name="Lam T.T.-Y."/>
            <person name="Chang Q."/>
            <person name="Ding S."/>
            <person name="Wang X."/>
            <person name="Zhu J."/>
            <person name="Ruan X."/>
            <person name="Zhao L."/>
            <person name="Wei J."/>
            <person name="Que T."/>
            <person name="Du C."/>
            <person name="Cheng J."/>
            <person name="Dai P."/>
            <person name="Han X."/>
            <person name="Huang E."/>
            <person name="Gao Y."/>
            <person name="Liu J."/>
            <person name="Shao H."/>
            <person name="Ye R."/>
            <person name="Li L."/>
            <person name="Wei W."/>
            <person name="Wang X."/>
            <person name="Wang C."/>
            <person name="Huo Q."/>
            <person name="Li W."/>
            <person name="Guo W."/>
            <person name="Chen H."/>
            <person name="Chen S."/>
            <person name="Zhou L."/>
            <person name="Zhou L."/>
            <person name="Ni X."/>
            <person name="Tian J."/>
            <person name="Zhou Y."/>
            <person name="Sheng Y."/>
            <person name="Liu T."/>
            <person name="Pan Y."/>
            <person name="Xia L."/>
            <person name="Li J."/>
            <person name="Zhao F."/>
            <person name="Cao W."/>
        </authorList>
    </citation>
    <scope>NUCLEOTIDE SEQUENCE</scope>
    <source>
        <strain evidence="2">Rmic-2018</strain>
        <tissue evidence="2">Larvae</tissue>
    </source>
</reference>
<keyword evidence="3" id="KW-1185">Reference proteome</keyword>
<dbReference type="AlphaFoldDB" id="A0A9J6EIB3"/>
<proteinExistence type="predicted"/>
<feature type="compositionally biased region" description="Basic residues" evidence="1">
    <location>
        <begin position="75"/>
        <end position="90"/>
    </location>
</feature>
<evidence type="ECO:0000256" key="1">
    <source>
        <dbReference type="SAM" id="MobiDB-lite"/>
    </source>
</evidence>
<feature type="region of interest" description="Disordered" evidence="1">
    <location>
        <begin position="52"/>
        <end position="170"/>
    </location>
</feature>
<sequence length="170" mass="18738">MTLLRRVALSSGGAPRWGSRTAGARFAPGGHQPRLFLSLLTHGRAIAASVDAPLPPWRSGTPPGWREGALDPHVRVSRRNSNKKHPRRQGRPAMKGQPQFSRRRPEERTGSEKKKENCALGEQRIKKEAAPARKKEWPRAPALWGPKGGSFPSARSNVDASAPAQGRRRR</sequence>